<sequence>MLPTSTATSRRTKTINTTNNPEWNESFSFRVPKKTKNILEIRVLDEDLLSRDDLVSMVLLDLDTLEMDSNIRRTFSLSPEVWGGGGASRGVWLRDFSQPPPKRQFCSRIPQTSSLTSGRGIRRETGRR</sequence>
<evidence type="ECO:0000313" key="6">
    <source>
        <dbReference type="EMBL" id="CAL1578507.1"/>
    </source>
</evidence>
<gene>
    <name evidence="6" type="ORF">KC01_LOCUS9637</name>
</gene>
<dbReference type="SUPFAM" id="SSF49562">
    <property type="entry name" value="C2 domain (Calcium/lipid-binding domain, CaLB)"/>
    <property type="match status" value="1"/>
</dbReference>
<dbReference type="Proteomes" id="UP001497482">
    <property type="component" value="Chromosome 13"/>
</dbReference>
<dbReference type="PANTHER" id="PTHR45911">
    <property type="entry name" value="C2 DOMAIN-CONTAINING PROTEIN"/>
    <property type="match status" value="1"/>
</dbReference>
<accession>A0AAV2JLS7</accession>
<evidence type="ECO:0000256" key="4">
    <source>
        <dbReference type="SAM" id="MobiDB-lite"/>
    </source>
</evidence>
<keyword evidence="7" id="KW-1185">Reference proteome</keyword>
<evidence type="ECO:0000313" key="7">
    <source>
        <dbReference type="Proteomes" id="UP001497482"/>
    </source>
</evidence>
<dbReference type="AlphaFoldDB" id="A0AAV2JLS7"/>
<protein>
    <recommendedName>
        <fullName evidence="5">C2 domain-containing protein</fullName>
    </recommendedName>
</protein>
<comment type="similarity">
    <text evidence="1">Belongs to the MCTP family.</text>
</comment>
<reference evidence="6 7" key="1">
    <citation type="submission" date="2024-04" db="EMBL/GenBank/DDBJ databases">
        <authorList>
            <person name="Waldvogel A.-M."/>
            <person name="Schoenle A."/>
        </authorList>
    </citation>
    <scope>NUCLEOTIDE SEQUENCE [LARGE SCALE GENOMIC DNA]</scope>
</reference>
<evidence type="ECO:0000259" key="5">
    <source>
        <dbReference type="PROSITE" id="PS50004"/>
    </source>
</evidence>
<name>A0AAV2JLS7_KNICA</name>
<dbReference type="Pfam" id="PF00168">
    <property type="entry name" value="C2"/>
    <property type="match status" value="1"/>
</dbReference>
<organism evidence="6 7">
    <name type="scientific">Knipowitschia caucasica</name>
    <name type="common">Caucasian dwarf goby</name>
    <name type="synonym">Pomatoschistus caucasicus</name>
    <dbReference type="NCBI Taxonomy" id="637954"/>
    <lineage>
        <taxon>Eukaryota</taxon>
        <taxon>Metazoa</taxon>
        <taxon>Chordata</taxon>
        <taxon>Craniata</taxon>
        <taxon>Vertebrata</taxon>
        <taxon>Euteleostomi</taxon>
        <taxon>Actinopterygii</taxon>
        <taxon>Neopterygii</taxon>
        <taxon>Teleostei</taxon>
        <taxon>Neoteleostei</taxon>
        <taxon>Acanthomorphata</taxon>
        <taxon>Gobiaria</taxon>
        <taxon>Gobiiformes</taxon>
        <taxon>Gobioidei</taxon>
        <taxon>Gobiidae</taxon>
        <taxon>Gobiinae</taxon>
        <taxon>Knipowitschia</taxon>
    </lineage>
</organism>
<feature type="domain" description="C2" evidence="5">
    <location>
        <begin position="1"/>
        <end position="75"/>
    </location>
</feature>
<dbReference type="InterPro" id="IPR035892">
    <property type="entry name" value="C2_domain_sf"/>
</dbReference>
<proteinExistence type="inferred from homology"/>
<evidence type="ECO:0000256" key="3">
    <source>
        <dbReference type="ARBA" id="ARBA00022837"/>
    </source>
</evidence>
<keyword evidence="3" id="KW-0106">Calcium</keyword>
<dbReference type="InterPro" id="IPR000008">
    <property type="entry name" value="C2_dom"/>
</dbReference>
<dbReference type="Gene3D" id="2.60.40.150">
    <property type="entry name" value="C2 domain"/>
    <property type="match status" value="1"/>
</dbReference>
<dbReference type="PROSITE" id="PS50004">
    <property type="entry name" value="C2"/>
    <property type="match status" value="1"/>
</dbReference>
<dbReference type="GO" id="GO:0046872">
    <property type="term" value="F:metal ion binding"/>
    <property type="evidence" value="ECO:0007669"/>
    <property type="project" value="UniProtKB-KW"/>
</dbReference>
<feature type="region of interest" description="Disordered" evidence="4">
    <location>
        <begin position="99"/>
        <end position="128"/>
    </location>
</feature>
<keyword evidence="2" id="KW-0479">Metal-binding</keyword>
<evidence type="ECO:0000256" key="1">
    <source>
        <dbReference type="ARBA" id="ARBA00007923"/>
    </source>
</evidence>
<dbReference type="EMBL" id="OZ035835">
    <property type="protein sequence ID" value="CAL1578507.1"/>
    <property type="molecule type" value="Genomic_DNA"/>
</dbReference>
<evidence type="ECO:0000256" key="2">
    <source>
        <dbReference type="ARBA" id="ARBA00022723"/>
    </source>
</evidence>